<feature type="region of interest" description="Disordered" evidence="1">
    <location>
        <begin position="1"/>
        <end position="26"/>
    </location>
</feature>
<comment type="caution">
    <text evidence="2">The sequence shown here is derived from an EMBL/GenBank/DDBJ whole genome shotgun (WGS) entry which is preliminary data.</text>
</comment>
<feature type="region of interest" description="Disordered" evidence="1">
    <location>
        <begin position="142"/>
        <end position="161"/>
    </location>
</feature>
<gene>
    <name evidence="2" type="ORF">NBRC3293_3033</name>
</gene>
<dbReference type="Proteomes" id="UP000484858">
    <property type="component" value="Unassembled WGS sequence"/>
</dbReference>
<organism evidence="2 3">
    <name type="scientific">Gluconobacter oxydans NBRC 3293</name>
    <dbReference type="NCBI Taxonomy" id="1315969"/>
    <lineage>
        <taxon>Bacteria</taxon>
        <taxon>Pseudomonadati</taxon>
        <taxon>Pseudomonadota</taxon>
        <taxon>Alphaproteobacteria</taxon>
        <taxon>Acetobacterales</taxon>
        <taxon>Acetobacteraceae</taxon>
        <taxon>Gluconobacter</taxon>
    </lineage>
</organism>
<accession>A0A829XDY9</accession>
<dbReference type="EMBL" id="BARJ01000021">
    <property type="protein sequence ID" value="GEM18536.1"/>
    <property type="molecule type" value="Genomic_DNA"/>
</dbReference>
<evidence type="ECO:0000313" key="2">
    <source>
        <dbReference type="EMBL" id="GEM18536.1"/>
    </source>
</evidence>
<dbReference type="AlphaFoldDB" id="A0A829XDY9"/>
<reference evidence="2 3" key="1">
    <citation type="submission" date="2013-04" db="EMBL/GenBank/DDBJ databases">
        <title>Gluconobacter oxydans NBRC 3293 whole genome sequence.</title>
        <authorList>
            <person name="Matsutani M."/>
            <person name="Yakushi T."/>
            <person name="Matsushita K."/>
        </authorList>
    </citation>
    <scope>NUCLEOTIDE SEQUENCE [LARGE SCALE GENOMIC DNA]</scope>
    <source>
        <strain evidence="2 3">NBRC 3293</strain>
    </source>
</reference>
<name>A0A829XDY9_GLUOY</name>
<evidence type="ECO:0000256" key="1">
    <source>
        <dbReference type="SAM" id="MobiDB-lite"/>
    </source>
</evidence>
<evidence type="ECO:0000313" key="3">
    <source>
        <dbReference type="Proteomes" id="UP000484858"/>
    </source>
</evidence>
<sequence>MTFMSDAATTIAPKAQNRKAANKASPAAVRRFNEARERTKAIAAPTLADVMRLAPNDDKIAAIVQHFGFEAGDYDELMGAGLSMIRDQYTLLEDVLVVTDFRGERNFKAMEMHLGRIVDGLIRSAYGAANFYENKRQIARDEQNSFSNESRDEDRQGIDGGENRVDRAVRFAAQQAPKAYALAVMAQGACDAYRELIGEDWKPYVKDNARSLTENVRAAQWGAVL</sequence>
<proteinExistence type="predicted"/>
<protein>
    <submittedName>
        <fullName evidence="2">Uncharacterized protein</fullName>
    </submittedName>
</protein>